<dbReference type="PIRSF" id="PIRSF006135">
    <property type="entry name" value="CobU"/>
    <property type="match status" value="1"/>
</dbReference>
<evidence type="ECO:0000256" key="16">
    <source>
        <dbReference type="ARBA" id="ARBA00029570"/>
    </source>
</evidence>
<evidence type="ECO:0000256" key="12">
    <source>
        <dbReference type="ARBA" id="ARBA00022741"/>
    </source>
</evidence>
<comment type="pathway">
    <text evidence="6">Cofactor biosynthesis; adenosylcobalamin biosynthesis; adenosylcobalamin from cob(II)yrinate a,c-diamide: step 5/7.</text>
</comment>
<evidence type="ECO:0000256" key="18">
    <source>
        <dbReference type="PIRSR" id="PIRSR006135-1"/>
    </source>
</evidence>
<evidence type="ECO:0000256" key="4">
    <source>
        <dbReference type="ARBA" id="ARBA00003889"/>
    </source>
</evidence>
<evidence type="ECO:0000256" key="1">
    <source>
        <dbReference type="ARBA" id="ARBA00000312"/>
    </source>
</evidence>
<feature type="binding site" evidence="19">
    <location>
        <position position="62"/>
    </location>
    <ligand>
        <name>GTP</name>
        <dbReference type="ChEBI" id="CHEBI:37565"/>
    </ligand>
</feature>
<dbReference type="GO" id="GO:0043752">
    <property type="term" value="F:adenosylcobinamide kinase activity"/>
    <property type="evidence" value="ECO:0007669"/>
    <property type="project" value="UniProtKB-EC"/>
</dbReference>
<evidence type="ECO:0000313" key="21">
    <source>
        <dbReference type="Proteomes" id="UP000823862"/>
    </source>
</evidence>
<feature type="binding site" evidence="19">
    <location>
        <position position="80"/>
    </location>
    <ligand>
        <name>GTP</name>
        <dbReference type="ChEBI" id="CHEBI:37565"/>
    </ligand>
</feature>
<accession>A0A9D2KWZ5</accession>
<comment type="caution">
    <text evidence="20">The sequence shown here is derived from an EMBL/GenBank/DDBJ whole genome shotgun (WGS) entry which is preliminary data.</text>
</comment>
<evidence type="ECO:0000256" key="17">
    <source>
        <dbReference type="ARBA" id="ARBA00030571"/>
    </source>
</evidence>
<gene>
    <name evidence="20" type="primary">cobU</name>
    <name evidence="20" type="ORF">H9950_11450</name>
</gene>
<dbReference type="GO" id="GO:0005525">
    <property type="term" value="F:GTP binding"/>
    <property type="evidence" value="ECO:0007669"/>
    <property type="project" value="UniProtKB-KW"/>
</dbReference>
<dbReference type="NCBIfam" id="NF004469">
    <property type="entry name" value="PRK05800.1"/>
    <property type="match status" value="1"/>
</dbReference>
<evidence type="ECO:0000256" key="8">
    <source>
        <dbReference type="ARBA" id="ARBA00012016"/>
    </source>
</evidence>
<keyword evidence="10" id="KW-0169">Cobalamin biosynthesis</keyword>
<protein>
    <recommendedName>
        <fullName evidence="16">Adenosylcobinamide kinase</fullName>
        <ecNumber evidence="8">2.7.1.156</ecNumber>
        <ecNumber evidence="9">2.7.7.62</ecNumber>
    </recommendedName>
    <alternativeName>
        <fullName evidence="17">Adenosylcobinamide-phosphate guanylyltransferase</fullName>
    </alternativeName>
</protein>
<reference evidence="20" key="2">
    <citation type="submission" date="2021-04" db="EMBL/GenBank/DDBJ databases">
        <authorList>
            <person name="Gilroy R."/>
        </authorList>
    </citation>
    <scope>NUCLEOTIDE SEQUENCE</scope>
    <source>
        <strain evidence="20">ChiHjej12B11-9795</strain>
    </source>
</reference>
<evidence type="ECO:0000313" key="20">
    <source>
        <dbReference type="EMBL" id="HJA86779.1"/>
    </source>
</evidence>
<dbReference type="EC" id="2.7.7.62" evidence="9"/>
<evidence type="ECO:0000256" key="10">
    <source>
        <dbReference type="ARBA" id="ARBA00022573"/>
    </source>
</evidence>
<dbReference type="InterPro" id="IPR003203">
    <property type="entry name" value="CobU/CobP"/>
</dbReference>
<dbReference type="GO" id="GO:0005524">
    <property type="term" value="F:ATP binding"/>
    <property type="evidence" value="ECO:0007669"/>
    <property type="project" value="UniProtKB-KW"/>
</dbReference>
<comment type="similarity">
    <text evidence="7">Belongs to the CobU/CobP family.</text>
</comment>
<evidence type="ECO:0000256" key="14">
    <source>
        <dbReference type="ARBA" id="ARBA00022840"/>
    </source>
</evidence>
<evidence type="ECO:0000256" key="6">
    <source>
        <dbReference type="ARBA" id="ARBA00005159"/>
    </source>
</evidence>
<dbReference type="Pfam" id="PF02283">
    <property type="entry name" value="CobU"/>
    <property type="match status" value="1"/>
</dbReference>
<dbReference type="AlphaFoldDB" id="A0A9D2KWZ5"/>
<comment type="catalytic activity">
    <reaction evidence="1">
        <text>adenosylcob(III)inamide + ATP = adenosylcob(III)inamide phosphate + ADP + H(+)</text>
        <dbReference type="Rhea" id="RHEA:15769"/>
        <dbReference type="ChEBI" id="CHEBI:2480"/>
        <dbReference type="ChEBI" id="CHEBI:15378"/>
        <dbReference type="ChEBI" id="CHEBI:30616"/>
        <dbReference type="ChEBI" id="CHEBI:58502"/>
        <dbReference type="ChEBI" id="CHEBI:456216"/>
        <dbReference type="EC" id="2.7.1.156"/>
    </reaction>
</comment>
<evidence type="ECO:0000256" key="19">
    <source>
        <dbReference type="PIRSR" id="PIRSR006135-2"/>
    </source>
</evidence>
<dbReference type="PANTHER" id="PTHR34848:SF1">
    <property type="entry name" value="BIFUNCTIONAL ADENOSYLCOBALAMIN BIOSYNTHESIS PROTEIN COBU"/>
    <property type="match status" value="1"/>
</dbReference>
<keyword evidence="14" id="KW-0067">ATP-binding</keyword>
<dbReference type="PANTHER" id="PTHR34848">
    <property type="match status" value="1"/>
</dbReference>
<keyword evidence="13 20" id="KW-0418">Kinase</keyword>
<dbReference type="CDD" id="cd00544">
    <property type="entry name" value="CobU"/>
    <property type="match status" value="1"/>
</dbReference>
<feature type="active site" description="GMP-histidine intermediate" evidence="18">
    <location>
        <position position="50"/>
    </location>
</feature>
<evidence type="ECO:0000256" key="7">
    <source>
        <dbReference type="ARBA" id="ARBA00007490"/>
    </source>
</evidence>
<proteinExistence type="inferred from homology"/>
<feature type="binding site" evidence="19">
    <location>
        <begin position="34"/>
        <end position="36"/>
    </location>
    <ligand>
        <name>GTP</name>
        <dbReference type="ChEBI" id="CHEBI:37565"/>
    </ligand>
</feature>
<dbReference type="GO" id="GO:0009236">
    <property type="term" value="P:cobalamin biosynthetic process"/>
    <property type="evidence" value="ECO:0007669"/>
    <property type="project" value="UniProtKB-KW"/>
</dbReference>
<evidence type="ECO:0000256" key="3">
    <source>
        <dbReference type="ARBA" id="ARBA00001522"/>
    </source>
</evidence>
<name>A0A9D2KWZ5_9BACE</name>
<evidence type="ECO:0000256" key="15">
    <source>
        <dbReference type="ARBA" id="ARBA00023134"/>
    </source>
</evidence>
<evidence type="ECO:0000256" key="2">
    <source>
        <dbReference type="ARBA" id="ARBA00000711"/>
    </source>
</evidence>
<sequence length="177" mass="20443">MKEIILITGGARSGKSSYAERLALRLSPTPVYLATARIWDEEFRQRVARHQERRGPEWTNIEEEKHLSRHRVEGRVVLTDCITLWCTNFFFDLKGDIDRTLEEAKREWDAFTDQDATFIFVTNEIGLGGTSDNELQRKFTDLLGWMNQYIAERADRVILMVSGIPVVIKPNTANEIV</sequence>
<evidence type="ECO:0000256" key="5">
    <source>
        <dbReference type="ARBA" id="ARBA00004692"/>
    </source>
</evidence>
<dbReference type="Gene3D" id="3.40.50.300">
    <property type="entry name" value="P-loop containing nucleotide triphosphate hydrolases"/>
    <property type="match status" value="1"/>
</dbReference>
<keyword evidence="11 20" id="KW-0808">Transferase</keyword>
<reference evidence="20" key="1">
    <citation type="journal article" date="2021" name="PeerJ">
        <title>Extensive microbial diversity within the chicken gut microbiome revealed by metagenomics and culture.</title>
        <authorList>
            <person name="Gilroy R."/>
            <person name="Ravi A."/>
            <person name="Getino M."/>
            <person name="Pursley I."/>
            <person name="Horton D.L."/>
            <person name="Alikhan N.F."/>
            <person name="Baker D."/>
            <person name="Gharbi K."/>
            <person name="Hall N."/>
            <person name="Watson M."/>
            <person name="Adriaenssens E.M."/>
            <person name="Foster-Nyarko E."/>
            <person name="Jarju S."/>
            <person name="Secka A."/>
            <person name="Antonio M."/>
            <person name="Oren A."/>
            <person name="Chaudhuri R.R."/>
            <person name="La Ragione R."/>
            <person name="Hildebrand F."/>
            <person name="Pallen M.J."/>
        </authorList>
    </citation>
    <scope>NUCLEOTIDE SEQUENCE</scope>
    <source>
        <strain evidence="20">ChiHjej12B11-9795</strain>
    </source>
</reference>
<dbReference type="InterPro" id="IPR027417">
    <property type="entry name" value="P-loop_NTPase"/>
</dbReference>
<evidence type="ECO:0000256" key="11">
    <source>
        <dbReference type="ARBA" id="ARBA00022679"/>
    </source>
</evidence>
<organism evidence="20 21">
    <name type="scientific">Candidatus Bacteroides avicola</name>
    <dbReference type="NCBI Taxonomy" id="2838468"/>
    <lineage>
        <taxon>Bacteria</taxon>
        <taxon>Pseudomonadati</taxon>
        <taxon>Bacteroidota</taxon>
        <taxon>Bacteroidia</taxon>
        <taxon>Bacteroidales</taxon>
        <taxon>Bacteroidaceae</taxon>
        <taxon>Bacteroides</taxon>
    </lineage>
</organism>
<evidence type="ECO:0000256" key="9">
    <source>
        <dbReference type="ARBA" id="ARBA00012523"/>
    </source>
</evidence>
<comment type="catalytic activity">
    <reaction evidence="2">
        <text>adenosylcob(III)inamide phosphate + GTP + H(+) = adenosylcob(III)inamide-GDP + diphosphate</text>
        <dbReference type="Rhea" id="RHEA:22712"/>
        <dbReference type="ChEBI" id="CHEBI:15378"/>
        <dbReference type="ChEBI" id="CHEBI:33019"/>
        <dbReference type="ChEBI" id="CHEBI:37565"/>
        <dbReference type="ChEBI" id="CHEBI:58502"/>
        <dbReference type="ChEBI" id="CHEBI:60487"/>
        <dbReference type="EC" id="2.7.7.62"/>
    </reaction>
</comment>
<comment type="pathway">
    <text evidence="5">Cofactor biosynthesis; adenosylcobalamin biosynthesis; adenosylcobalamin from cob(II)yrinate a,c-diamide: step 6/7.</text>
</comment>
<dbReference type="EMBL" id="DWZI01000059">
    <property type="protein sequence ID" value="HJA86779.1"/>
    <property type="molecule type" value="Genomic_DNA"/>
</dbReference>
<keyword evidence="12 19" id="KW-0547">Nucleotide-binding</keyword>
<comment type="catalytic activity">
    <reaction evidence="3">
        <text>adenosylcob(III)inamide + GTP = adenosylcob(III)inamide phosphate + GDP + H(+)</text>
        <dbReference type="Rhea" id="RHEA:15765"/>
        <dbReference type="ChEBI" id="CHEBI:2480"/>
        <dbReference type="ChEBI" id="CHEBI:15378"/>
        <dbReference type="ChEBI" id="CHEBI:37565"/>
        <dbReference type="ChEBI" id="CHEBI:58189"/>
        <dbReference type="ChEBI" id="CHEBI:58502"/>
        <dbReference type="EC" id="2.7.1.156"/>
    </reaction>
</comment>
<feature type="binding site" evidence="19">
    <location>
        <begin position="9"/>
        <end position="16"/>
    </location>
    <ligand>
        <name>GTP</name>
        <dbReference type="ChEBI" id="CHEBI:37565"/>
    </ligand>
</feature>
<evidence type="ECO:0000256" key="13">
    <source>
        <dbReference type="ARBA" id="ARBA00022777"/>
    </source>
</evidence>
<keyword evidence="15 19" id="KW-0342">GTP-binding</keyword>
<dbReference type="EC" id="2.7.1.156" evidence="8"/>
<dbReference type="SUPFAM" id="SSF52540">
    <property type="entry name" value="P-loop containing nucleoside triphosphate hydrolases"/>
    <property type="match status" value="1"/>
</dbReference>
<keyword evidence="20" id="KW-0548">Nucleotidyltransferase</keyword>
<comment type="function">
    <text evidence="4">Catalyzes ATP-dependent phosphorylation of adenosylcobinamide and addition of GMP to adenosylcobinamide phosphate.</text>
</comment>
<dbReference type="GO" id="GO:0008820">
    <property type="term" value="F:cobinamide phosphate guanylyltransferase activity"/>
    <property type="evidence" value="ECO:0007669"/>
    <property type="project" value="UniProtKB-EC"/>
</dbReference>
<dbReference type="Proteomes" id="UP000823862">
    <property type="component" value="Unassembled WGS sequence"/>
</dbReference>